<gene>
    <name evidence="2" type="ORF">VTL71DRAFT_3127</name>
</gene>
<evidence type="ECO:0000313" key="2">
    <source>
        <dbReference type="EMBL" id="KAL2065457.1"/>
    </source>
</evidence>
<dbReference type="InterPro" id="IPR015943">
    <property type="entry name" value="WD40/YVTN_repeat-like_dom_sf"/>
</dbReference>
<keyword evidence="1" id="KW-0732">Signal</keyword>
<organism evidence="2 3">
    <name type="scientific">Oculimacula yallundae</name>
    <dbReference type="NCBI Taxonomy" id="86028"/>
    <lineage>
        <taxon>Eukaryota</taxon>
        <taxon>Fungi</taxon>
        <taxon>Dikarya</taxon>
        <taxon>Ascomycota</taxon>
        <taxon>Pezizomycotina</taxon>
        <taxon>Leotiomycetes</taxon>
        <taxon>Helotiales</taxon>
        <taxon>Ploettnerulaceae</taxon>
        <taxon>Oculimacula</taxon>
    </lineage>
</organism>
<feature type="signal peptide" evidence="1">
    <location>
        <begin position="1"/>
        <end position="19"/>
    </location>
</feature>
<dbReference type="SUPFAM" id="SSF50969">
    <property type="entry name" value="YVTN repeat-like/Quinoprotein amine dehydrogenase"/>
    <property type="match status" value="1"/>
</dbReference>
<accession>A0ABR4C737</accession>
<dbReference type="EMBL" id="JAZHXI010000012">
    <property type="protein sequence ID" value="KAL2065457.1"/>
    <property type="molecule type" value="Genomic_DNA"/>
</dbReference>
<name>A0ABR4C737_9HELO</name>
<evidence type="ECO:0008006" key="4">
    <source>
        <dbReference type="Google" id="ProtNLM"/>
    </source>
</evidence>
<protein>
    <recommendedName>
        <fullName evidence="4">3-carboxymuconate cyclase</fullName>
    </recommendedName>
</protein>
<reference evidence="2 3" key="1">
    <citation type="journal article" date="2024" name="Commun. Biol.">
        <title>Comparative genomic analysis of thermophilic fungi reveals convergent evolutionary adaptations and gene losses.</title>
        <authorList>
            <person name="Steindorff A.S."/>
            <person name="Aguilar-Pontes M.V."/>
            <person name="Robinson A.J."/>
            <person name="Andreopoulos B."/>
            <person name="LaButti K."/>
            <person name="Kuo A."/>
            <person name="Mondo S."/>
            <person name="Riley R."/>
            <person name="Otillar R."/>
            <person name="Haridas S."/>
            <person name="Lipzen A."/>
            <person name="Grimwood J."/>
            <person name="Schmutz J."/>
            <person name="Clum A."/>
            <person name="Reid I.D."/>
            <person name="Moisan M.C."/>
            <person name="Butler G."/>
            <person name="Nguyen T.T.M."/>
            <person name="Dewar K."/>
            <person name="Conant G."/>
            <person name="Drula E."/>
            <person name="Henrissat B."/>
            <person name="Hansel C."/>
            <person name="Singer S."/>
            <person name="Hutchinson M.I."/>
            <person name="de Vries R.P."/>
            <person name="Natvig D.O."/>
            <person name="Powell A.J."/>
            <person name="Tsang A."/>
            <person name="Grigoriev I.V."/>
        </authorList>
    </citation>
    <scope>NUCLEOTIDE SEQUENCE [LARGE SCALE GENOMIC DNA]</scope>
    <source>
        <strain evidence="2 3">CBS 494.80</strain>
    </source>
</reference>
<proteinExistence type="predicted"/>
<sequence length="446" mass="45238">MLQLSTILAGLATILVTSAMPLTIPLGTSGQSLSISEDGQSITLGGKTVSLRQAMNSDIACTRKQGQGKKNQGKGQGQAASANAKTIYFITNAAENSIVALKVAEDGTLSEGSVTPTGGAGMSGVDDKGAIAAPDSLFSQGAVKVSGNHIVAVNPGSNTISMFSISATDPTVLTMVGKPADTLGEFPVSVGLSKSLSQACVANTGAKAGISCFAMCPDNGLMALDTGLRPFDLKQTTPPSGPLNTVSQIFFNADSSKLITTVKGDPTKNNTGFLSVFAVENNLVSKKETRSSPNGTAVLFGAALLPNNDLFVTDASFGAASISLSSTNIGSTGKTTKIADQKATCWATFSEFTGTAFVTDVAANHLVEIDTATGEIVKDLESTNGNPGLIDLVSKGKFVYALSPGNATVGAAVTVWDVAGGKGSAKEIQNFALKGVTASAMGLTFV</sequence>
<dbReference type="SUPFAM" id="SSF75011">
    <property type="entry name" value="3-carboxy-cis,cis-mucoante lactonizing enzyme"/>
    <property type="match status" value="1"/>
</dbReference>
<evidence type="ECO:0000313" key="3">
    <source>
        <dbReference type="Proteomes" id="UP001595075"/>
    </source>
</evidence>
<dbReference type="InterPro" id="IPR011044">
    <property type="entry name" value="Quino_amine_DH_bsu"/>
</dbReference>
<comment type="caution">
    <text evidence="2">The sequence shown here is derived from an EMBL/GenBank/DDBJ whole genome shotgun (WGS) entry which is preliminary data.</text>
</comment>
<feature type="chain" id="PRO_5045758994" description="3-carboxymuconate cyclase" evidence="1">
    <location>
        <begin position="20"/>
        <end position="446"/>
    </location>
</feature>
<keyword evidence="3" id="KW-1185">Reference proteome</keyword>
<dbReference type="Gene3D" id="2.130.10.10">
    <property type="entry name" value="YVTN repeat-like/Quinoprotein amine dehydrogenase"/>
    <property type="match status" value="2"/>
</dbReference>
<dbReference type="Proteomes" id="UP001595075">
    <property type="component" value="Unassembled WGS sequence"/>
</dbReference>
<evidence type="ECO:0000256" key="1">
    <source>
        <dbReference type="SAM" id="SignalP"/>
    </source>
</evidence>